<feature type="binding site" evidence="8">
    <location>
        <position position="23"/>
    </location>
    <ligand>
        <name>Mg(2+)</name>
        <dbReference type="ChEBI" id="CHEBI:18420"/>
    </ligand>
</feature>
<protein>
    <recommendedName>
        <fullName evidence="8">Holo-[acyl-carrier-protein] synthase</fullName>
        <shortName evidence="8">Holo-ACP synthase</shortName>
        <ecNumber evidence="8">2.7.8.7</ecNumber>
    </recommendedName>
    <alternativeName>
        <fullName evidence="8">4'-phosphopantetheinyl transferase AcpS</fullName>
    </alternativeName>
</protein>
<dbReference type="GO" id="GO:0000287">
    <property type="term" value="F:magnesium ion binding"/>
    <property type="evidence" value="ECO:0007669"/>
    <property type="project" value="UniProtKB-UniRule"/>
</dbReference>
<dbReference type="PATRIC" id="fig|1208921.3.peg.170"/>
<dbReference type="AlphaFoldDB" id="M1L8I2"/>
<evidence type="ECO:0000313" key="10">
    <source>
        <dbReference type="EMBL" id="AGF48893.1"/>
    </source>
</evidence>
<dbReference type="KEGG" id="kga:ST1E_0450"/>
<accession>M1L8I2</accession>
<evidence type="ECO:0000256" key="7">
    <source>
        <dbReference type="ARBA" id="ARBA00023160"/>
    </source>
</evidence>
<keyword evidence="11" id="KW-1185">Reference proteome</keyword>
<keyword evidence="7 8" id="KW-0275">Fatty acid biosynthesis</keyword>
<gene>
    <name evidence="8" type="primary">acpS</name>
    <name evidence="10" type="ORF">ST1E_0450</name>
</gene>
<dbReference type="Proteomes" id="UP000011658">
    <property type="component" value="Chromosome"/>
</dbReference>
<evidence type="ECO:0000256" key="8">
    <source>
        <dbReference type="HAMAP-Rule" id="MF_00101"/>
    </source>
</evidence>
<dbReference type="GO" id="GO:0005737">
    <property type="term" value="C:cytoplasm"/>
    <property type="evidence" value="ECO:0007669"/>
    <property type="project" value="UniProtKB-SubCell"/>
</dbReference>
<dbReference type="EMBL" id="CP003806">
    <property type="protein sequence ID" value="AGF48893.1"/>
    <property type="molecule type" value="Genomic_DNA"/>
</dbReference>
<evidence type="ECO:0000313" key="11">
    <source>
        <dbReference type="Proteomes" id="UP000011658"/>
    </source>
</evidence>
<evidence type="ECO:0000259" key="9">
    <source>
        <dbReference type="Pfam" id="PF01648"/>
    </source>
</evidence>
<dbReference type="STRING" id="1208921.ST1E_0450"/>
<evidence type="ECO:0000256" key="2">
    <source>
        <dbReference type="ARBA" id="ARBA00022679"/>
    </source>
</evidence>
<comment type="function">
    <text evidence="8">Transfers the 4'-phosphopantetheine moiety from coenzyme A to a Ser of acyl-carrier-protein.</text>
</comment>
<feature type="domain" description="4'-phosphopantetheinyl transferase" evidence="9">
    <location>
        <begin position="19"/>
        <end position="117"/>
    </location>
</feature>
<name>M1L8I2_9PROT</name>
<dbReference type="GO" id="GO:0008897">
    <property type="term" value="F:holo-[acyl-carrier-protein] synthase activity"/>
    <property type="evidence" value="ECO:0007669"/>
    <property type="project" value="UniProtKB-UniRule"/>
</dbReference>
<sequence length="150" mass="17478">MFNNFKIDKYINNIPRIAGVGIDLLSVDRVRTLYQRYQKHFLKKMLGEEELYVFQKRLNSNYERGIRFLTTRIASKEAFSKAVDTGIRYPVTWKNVQIINSSKGSPKIILSSDLDLWYRSTYEDAYVSISDDINLALAIVITDRKCKNVL</sequence>
<dbReference type="eggNOG" id="COG0736">
    <property type="taxonomic scope" value="Bacteria"/>
</dbReference>
<keyword evidence="5 8" id="KW-0460">Magnesium</keyword>
<dbReference type="OrthoDB" id="517356at2"/>
<evidence type="ECO:0000256" key="1">
    <source>
        <dbReference type="ARBA" id="ARBA00022516"/>
    </source>
</evidence>
<comment type="catalytic activity">
    <reaction evidence="8">
        <text>apo-[ACP] + CoA = holo-[ACP] + adenosine 3',5'-bisphosphate + H(+)</text>
        <dbReference type="Rhea" id="RHEA:12068"/>
        <dbReference type="Rhea" id="RHEA-COMP:9685"/>
        <dbReference type="Rhea" id="RHEA-COMP:9690"/>
        <dbReference type="ChEBI" id="CHEBI:15378"/>
        <dbReference type="ChEBI" id="CHEBI:29999"/>
        <dbReference type="ChEBI" id="CHEBI:57287"/>
        <dbReference type="ChEBI" id="CHEBI:58343"/>
        <dbReference type="ChEBI" id="CHEBI:64479"/>
        <dbReference type="EC" id="2.7.8.7"/>
    </reaction>
</comment>
<dbReference type="Gene3D" id="3.90.470.20">
    <property type="entry name" value="4'-phosphopantetheinyl transferase domain"/>
    <property type="match status" value="1"/>
</dbReference>
<keyword evidence="2 8" id="KW-0808">Transferase</keyword>
<keyword evidence="1 8" id="KW-0444">Lipid biosynthesis</keyword>
<dbReference type="NCBIfam" id="TIGR00556">
    <property type="entry name" value="pantethn_trn"/>
    <property type="match status" value="1"/>
</dbReference>
<comment type="subcellular location">
    <subcellularLocation>
        <location evidence="8">Cytoplasm</location>
    </subcellularLocation>
</comment>
<feature type="binding site" evidence="8">
    <location>
        <position position="77"/>
    </location>
    <ligand>
        <name>Mg(2+)</name>
        <dbReference type="ChEBI" id="CHEBI:18420"/>
    </ligand>
</feature>
<dbReference type="InterPro" id="IPR037143">
    <property type="entry name" value="4-PPantetheinyl_Trfase_dom_sf"/>
</dbReference>
<keyword evidence="8" id="KW-0963">Cytoplasm</keyword>
<evidence type="ECO:0000256" key="6">
    <source>
        <dbReference type="ARBA" id="ARBA00023098"/>
    </source>
</evidence>
<dbReference type="NCBIfam" id="TIGR00516">
    <property type="entry name" value="acpS"/>
    <property type="match status" value="1"/>
</dbReference>
<keyword evidence="3 8" id="KW-0479">Metal-binding</keyword>
<dbReference type="SUPFAM" id="SSF56214">
    <property type="entry name" value="4'-phosphopantetheinyl transferase"/>
    <property type="match status" value="1"/>
</dbReference>
<dbReference type="InterPro" id="IPR008278">
    <property type="entry name" value="4-PPantetheinyl_Trfase_dom"/>
</dbReference>
<evidence type="ECO:0000256" key="4">
    <source>
        <dbReference type="ARBA" id="ARBA00022832"/>
    </source>
</evidence>
<keyword evidence="4 8" id="KW-0276">Fatty acid metabolism</keyword>
<dbReference type="HOGENOM" id="CLU_089696_3_1_4"/>
<proteinExistence type="inferred from homology"/>
<dbReference type="GO" id="GO:0006633">
    <property type="term" value="P:fatty acid biosynthetic process"/>
    <property type="evidence" value="ECO:0007669"/>
    <property type="project" value="UniProtKB-UniRule"/>
</dbReference>
<comment type="cofactor">
    <cofactor evidence="8">
        <name>Mg(2+)</name>
        <dbReference type="ChEBI" id="CHEBI:18420"/>
    </cofactor>
</comment>
<dbReference type="InterPro" id="IPR004568">
    <property type="entry name" value="Ppantetheine-prot_Trfase_dom"/>
</dbReference>
<organism evidence="10 11">
    <name type="scientific">Candidatus Kinetoplastidibacterium galati TCC219</name>
    <dbReference type="NCBI Taxonomy" id="1208921"/>
    <lineage>
        <taxon>Bacteria</taxon>
        <taxon>Pseudomonadati</taxon>
        <taxon>Pseudomonadota</taxon>
        <taxon>Betaproteobacteria</taxon>
        <taxon>Candidatus Kinetoplastidibacterium</taxon>
    </lineage>
</organism>
<keyword evidence="6 8" id="KW-0443">Lipid metabolism</keyword>
<comment type="similarity">
    <text evidence="8">Belongs to the P-Pant transferase superfamily. AcpS family.</text>
</comment>
<evidence type="ECO:0000256" key="5">
    <source>
        <dbReference type="ARBA" id="ARBA00022842"/>
    </source>
</evidence>
<dbReference type="Pfam" id="PF01648">
    <property type="entry name" value="ACPS"/>
    <property type="match status" value="1"/>
</dbReference>
<dbReference type="EC" id="2.7.8.7" evidence="8"/>
<evidence type="ECO:0000256" key="3">
    <source>
        <dbReference type="ARBA" id="ARBA00022723"/>
    </source>
</evidence>
<dbReference type="InterPro" id="IPR002582">
    <property type="entry name" value="ACPS"/>
</dbReference>
<reference evidence="10 11" key="1">
    <citation type="journal article" date="2013" name="Genome Biol. Evol.">
        <title>Genome evolution and phylogenomic analysis of candidatus kinetoplastibacterium, the betaproteobacterial endosymbionts of strigomonas and angomonas.</title>
        <authorList>
            <person name="Alves J.M."/>
            <person name="Serrano M.G."/>
            <person name="Maia da Silva F."/>
            <person name="Voegtly L.J."/>
            <person name="Matveyev A.V."/>
            <person name="Teixeira M.M."/>
            <person name="Camargo E.P."/>
            <person name="Buck G.A."/>
        </authorList>
    </citation>
    <scope>NUCLEOTIDE SEQUENCE [LARGE SCALE GENOMIC DNA]</scope>
    <source>
        <strain evidence="10 11">TCC219</strain>
    </source>
</reference>
<dbReference type="RefSeq" id="WP_015389378.1">
    <property type="nucleotide sequence ID" value="NC_020284.1"/>
</dbReference>
<dbReference type="HAMAP" id="MF_00101">
    <property type="entry name" value="AcpS"/>
    <property type="match status" value="1"/>
</dbReference>